<feature type="transmembrane region" description="Helical" evidence="6">
    <location>
        <begin position="162"/>
        <end position="182"/>
    </location>
</feature>
<organism evidence="8 9">
    <name type="scientific">Bacillus clarus</name>
    <dbReference type="NCBI Taxonomy" id="2338372"/>
    <lineage>
        <taxon>Bacteria</taxon>
        <taxon>Bacillati</taxon>
        <taxon>Bacillota</taxon>
        <taxon>Bacilli</taxon>
        <taxon>Bacillales</taxon>
        <taxon>Bacillaceae</taxon>
        <taxon>Bacillus</taxon>
        <taxon>Bacillus cereus group</taxon>
    </lineage>
</organism>
<accession>A0ABX9KR02</accession>
<keyword evidence="9" id="KW-1185">Reference proteome</keyword>
<dbReference type="SUPFAM" id="SSF56849">
    <property type="entry name" value="delta-Endotoxin (insectocide), N-terminal domain"/>
    <property type="match status" value="1"/>
</dbReference>
<protein>
    <recommendedName>
        <fullName evidence="5">Crystaline entomocidal protoxin</fullName>
    </recommendedName>
</protein>
<dbReference type="Pfam" id="PF03945">
    <property type="entry name" value="Endotoxin_N"/>
    <property type="match status" value="1"/>
</dbReference>
<dbReference type="Proteomes" id="UP000264294">
    <property type="component" value="Unassembled WGS sequence"/>
</dbReference>
<keyword evidence="3" id="KW-0749">Sporulation</keyword>
<dbReference type="InterPro" id="IPR005639">
    <property type="entry name" value="Pest_crys_dom_I"/>
</dbReference>
<keyword evidence="6" id="KW-0812">Transmembrane</keyword>
<evidence type="ECO:0000256" key="1">
    <source>
        <dbReference type="ARBA" id="ARBA00007819"/>
    </source>
</evidence>
<evidence type="ECO:0000259" key="7">
    <source>
        <dbReference type="Pfam" id="PF03945"/>
    </source>
</evidence>
<evidence type="ECO:0000256" key="6">
    <source>
        <dbReference type="SAM" id="Phobius"/>
    </source>
</evidence>
<name>A0ABX9KR02_9BACI</name>
<evidence type="ECO:0000313" key="9">
    <source>
        <dbReference type="Proteomes" id="UP000264294"/>
    </source>
</evidence>
<feature type="transmembrane region" description="Helical" evidence="6">
    <location>
        <begin position="118"/>
        <end position="142"/>
    </location>
</feature>
<evidence type="ECO:0000313" key="8">
    <source>
        <dbReference type="EMBL" id="RFT64333.1"/>
    </source>
</evidence>
<feature type="transmembrane region" description="Helical" evidence="6">
    <location>
        <begin position="194"/>
        <end position="214"/>
    </location>
</feature>
<dbReference type="InterPro" id="IPR036716">
    <property type="entry name" value="Pest_crys_N_sf"/>
</dbReference>
<keyword evidence="6" id="KW-0472">Membrane</keyword>
<comment type="similarity">
    <text evidence="1">Belongs to the delta endotoxin family.</text>
</comment>
<comment type="caution">
    <text evidence="8">The sequence shown here is derived from an EMBL/GenBank/DDBJ whole genome shotgun (WGS) entry which is preliminary data.</text>
</comment>
<keyword evidence="6" id="KW-1133">Transmembrane helix</keyword>
<evidence type="ECO:0000256" key="5">
    <source>
        <dbReference type="ARBA" id="ARBA00029653"/>
    </source>
</evidence>
<keyword evidence="2" id="KW-0800">Toxin</keyword>
<feature type="domain" description="Pesticidal crystal protein" evidence="7">
    <location>
        <begin position="39"/>
        <end position="105"/>
    </location>
</feature>
<keyword evidence="4" id="KW-0843">Virulence</keyword>
<proteinExistence type="inferred from homology"/>
<evidence type="ECO:0000256" key="2">
    <source>
        <dbReference type="ARBA" id="ARBA00022656"/>
    </source>
</evidence>
<reference evidence="8 9" key="1">
    <citation type="submission" date="2018-08" db="EMBL/GenBank/DDBJ databases">
        <title>Bacillus clarus sp. nov. strain PS00077A.</title>
        <authorList>
            <person name="Mendez Acevedo M."/>
            <person name="Carroll L."/>
            <person name="Mukherjee M."/>
            <person name="Wiedmann M."/>
            <person name="Kovac J."/>
        </authorList>
    </citation>
    <scope>NUCLEOTIDE SEQUENCE [LARGE SCALE GENOMIC DNA]</scope>
    <source>
        <strain evidence="8 9">PS00077A</strain>
    </source>
</reference>
<sequence>MQDVEDFENRIIVDQLDDGNQPLSIIDSIHTLNQLFDNRMPQFRHPDYKVLLLPLYAQAANLHISFLKDVVDNASRWELTAAQIKTYINRFLDKISEYSNYFVIILGRTYLRSRKMKVLKNSCIAIGANIIFCIALYIYFAYHYELIYIHPGEPYLDTGRDLTYLIYALMIPLASAIIFSTMALKENKDHAKFLVPNIHFSVIFLIFTTAWFLFTCI</sequence>
<dbReference type="RefSeq" id="WP_080743751.1">
    <property type="nucleotide sequence ID" value="NZ_JMQC01000009.1"/>
</dbReference>
<dbReference type="EMBL" id="QVOD01000037">
    <property type="protein sequence ID" value="RFT64333.1"/>
    <property type="molecule type" value="Genomic_DNA"/>
</dbReference>
<gene>
    <name evidence="8" type="ORF">D0U04_22475</name>
</gene>
<dbReference type="Gene3D" id="1.20.190.10">
    <property type="entry name" value="Pesticidal crystal protein, N-terminal domain"/>
    <property type="match status" value="1"/>
</dbReference>
<evidence type="ECO:0000256" key="4">
    <source>
        <dbReference type="ARBA" id="ARBA00023026"/>
    </source>
</evidence>
<evidence type="ECO:0000256" key="3">
    <source>
        <dbReference type="ARBA" id="ARBA00022969"/>
    </source>
</evidence>